<feature type="transmembrane region" description="Helical" evidence="2">
    <location>
        <begin position="132"/>
        <end position="156"/>
    </location>
</feature>
<keyword evidence="2" id="KW-0472">Membrane</keyword>
<dbReference type="Proteomes" id="UP001201980">
    <property type="component" value="Unassembled WGS sequence"/>
</dbReference>
<feature type="transmembrane region" description="Helical" evidence="2">
    <location>
        <begin position="70"/>
        <end position="92"/>
    </location>
</feature>
<feature type="compositionally biased region" description="Polar residues" evidence="1">
    <location>
        <begin position="288"/>
        <end position="298"/>
    </location>
</feature>
<evidence type="ECO:0000313" key="3">
    <source>
        <dbReference type="EMBL" id="KAJ2902268.1"/>
    </source>
</evidence>
<accession>A0AAD5WTP5</accession>
<feature type="region of interest" description="Disordered" evidence="1">
    <location>
        <begin position="284"/>
        <end position="345"/>
    </location>
</feature>
<feature type="region of interest" description="Disordered" evidence="1">
    <location>
        <begin position="244"/>
        <end position="272"/>
    </location>
</feature>
<feature type="transmembrane region" description="Helical" evidence="2">
    <location>
        <begin position="163"/>
        <end position="183"/>
    </location>
</feature>
<evidence type="ECO:0000256" key="2">
    <source>
        <dbReference type="SAM" id="Phobius"/>
    </source>
</evidence>
<feature type="transmembrane region" description="Helical" evidence="2">
    <location>
        <begin position="203"/>
        <end position="222"/>
    </location>
</feature>
<name>A0AAD5WTP5_9PEZI</name>
<evidence type="ECO:0000313" key="4">
    <source>
        <dbReference type="Proteomes" id="UP001201980"/>
    </source>
</evidence>
<sequence length="345" mass="38050">MPLPPLLLTSRERIPPPGAVVVRPPRPLWRRALTAQTQTVEYTPANSIYEQDVGSSIGRPRLSIRIFQRAFNGCFHVAVAALLLSVMAEYVMESGPKGPSFLVGRDGTLIDVDPETLDPVPIEKRDTQCRSLAIAIMILTSADILIDVIFTFFIWIPWTSFALLPRLFLGIGYLAVFMAHVGLQKVFPPGYSYWGLKSDFAGPVVYLFLWALGVWDMLHVCIHRHQLGKDSRRLRDSYRHWRARSDSRPSMGPNTPALTAAGARDGATSSGVAMSQVTQVDIEGGLEQNDSNSISLQERPNAEDERKSIGTSSVIETPPSTADTVTATSSPHDEIQEVRPSSRRG</sequence>
<keyword evidence="2" id="KW-1133">Transmembrane helix</keyword>
<gene>
    <name evidence="3" type="ORF">MKZ38_000809</name>
</gene>
<keyword evidence="2" id="KW-0812">Transmembrane</keyword>
<feature type="compositionally biased region" description="Polar residues" evidence="1">
    <location>
        <begin position="309"/>
        <end position="330"/>
    </location>
</feature>
<dbReference type="AlphaFoldDB" id="A0AAD5WTP5"/>
<comment type="caution">
    <text evidence="3">The sequence shown here is derived from an EMBL/GenBank/DDBJ whole genome shotgun (WGS) entry which is preliminary data.</text>
</comment>
<proteinExistence type="predicted"/>
<keyword evidence="4" id="KW-1185">Reference proteome</keyword>
<organism evidence="3 4">
    <name type="scientific">Zalerion maritima</name>
    <dbReference type="NCBI Taxonomy" id="339359"/>
    <lineage>
        <taxon>Eukaryota</taxon>
        <taxon>Fungi</taxon>
        <taxon>Dikarya</taxon>
        <taxon>Ascomycota</taxon>
        <taxon>Pezizomycotina</taxon>
        <taxon>Sordariomycetes</taxon>
        <taxon>Lulworthiomycetidae</taxon>
        <taxon>Lulworthiales</taxon>
        <taxon>Lulworthiaceae</taxon>
        <taxon>Zalerion</taxon>
    </lineage>
</organism>
<reference evidence="3" key="1">
    <citation type="submission" date="2022-07" db="EMBL/GenBank/DDBJ databases">
        <title>Draft genome sequence of Zalerion maritima ATCC 34329, a (micro)plastics degrading marine fungus.</title>
        <authorList>
            <person name="Paco A."/>
            <person name="Goncalves M.F.M."/>
            <person name="Rocha-Santos T.A.P."/>
            <person name="Alves A."/>
        </authorList>
    </citation>
    <scope>NUCLEOTIDE SEQUENCE</scope>
    <source>
        <strain evidence="3">ATCC 34329</strain>
    </source>
</reference>
<protein>
    <submittedName>
        <fullName evidence="3">Uncharacterized protein</fullName>
    </submittedName>
</protein>
<evidence type="ECO:0000256" key="1">
    <source>
        <dbReference type="SAM" id="MobiDB-lite"/>
    </source>
</evidence>
<dbReference type="EMBL" id="JAKWBI020000118">
    <property type="protein sequence ID" value="KAJ2902268.1"/>
    <property type="molecule type" value="Genomic_DNA"/>
</dbReference>